<dbReference type="InterPro" id="IPR033479">
    <property type="entry name" value="dCache_1"/>
</dbReference>
<evidence type="ECO:0000256" key="2">
    <source>
        <dbReference type="ARBA" id="ARBA00022475"/>
    </source>
</evidence>
<keyword evidence="4" id="KW-0808">Transferase</keyword>
<name>A0ABQ0B5W5_9FIRM</name>
<reference evidence="14 15" key="1">
    <citation type="submission" date="2024-04" db="EMBL/GenBank/DDBJ databases">
        <title>Defined microbial consortia suppress multidrug-resistant proinflammatory Enterobacteriaceae via ecological control.</title>
        <authorList>
            <person name="Furuichi M."/>
            <person name="Kawaguchi T."/>
            <person name="Pust M."/>
            <person name="Yasuma K."/>
            <person name="Plichta D."/>
            <person name="Hasegawa N."/>
            <person name="Ohya T."/>
            <person name="Bhattarai S."/>
            <person name="Sasajima S."/>
            <person name="Aoto Y."/>
            <person name="Tuganbaev T."/>
            <person name="Yaginuma M."/>
            <person name="Ueda M."/>
            <person name="Okahashi N."/>
            <person name="Amafuji K."/>
            <person name="Kiridooshi Y."/>
            <person name="Sugita K."/>
            <person name="Strazar M."/>
            <person name="Skelly A."/>
            <person name="Suda W."/>
            <person name="Hattori M."/>
            <person name="Nakamoto N."/>
            <person name="Caballero S."/>
            <person name="Norman J."/>
            <person name="Olle B."/>
            <person name="Tanoue T."/>
            <person name="Arita M."/>
            <person name="Bucci V."/>
            <person name="Atarashi K."/>
            <person name="Xavier R."/>
            <person name="Honda K."/>
        </authorList>
    </citation>
    <scope>NUCLEOTIDE SEQUENCE [LARGE SCALE GENOMIC DNA]</scope>
    <source>
        <strain evidence="15">k04-0078-D8-1</strain>
    </source>
</reference>
<evidence type="ECO:0000256" key="4">
    <source>
        <dbReference type="ARBA" id="ARBA00022679"/>
    </source>
</evidence>
<feature type="transmembrane region" description="Helical" evidence="12">
    <location>
        <begin position="7"/>
        <end position="30"/>
    </location>
</feature>
<dbReference type="InterPro" id="IPR052163">
    <property type="entry name" value="DGC-Regulatory_Protein"/>
</dbReference>
<dbReference type="SUPFAM" id="SSF55785">
    <property type="entry name" value="PYP-like sensor domain (PAS domain)"/>
    <property type="match status" value="1"/>
</dbReference>
<evidence type="ECO:0000256" key="11">
    <source>
        <dbReference type="ARBA" id="ARBA00023136"/>
    </source>
</evidence>
<keyword evidence="7" id="KW-0418">Kinase</keyword>
<keyword evidence="8" id="KW-0067">ATP-binding</keyword>
<proteinExistence type="predicted"/>
<dbReference type="InterPro" id="IPR029151">
    <property type="entry name" value="Sensor-like_sf"/>
</dbReference>
<evidence type="ECO:0000259" key="13">
    <source>
        <dbReference type="PROSITE" id="PS50887"/>
    </source>
</evidence>
<dbReference type="PANTHER" id="PTHR46663">
    <property type="entry name" value="DIGUANYLATE CYCLASE DGCT-RELATED"/>
    <property type="match status" value="1"/>
</dbReference>
<keyword evidence="9 12" id="KW-1133">Transmembrane helix</keyword>
<evidence type="ECO:0000256" key="6">
    <source>
        <dbReference type="ARBA" id="ARBA00022741"/>
    </source>
</evidence>
<gene>
    <name evidence="14" type="ORF">K040078D81_09680</name>
</gene>
<keyword evidence="5 12" id="KW-0812">Transmembrane</keyword>
<dbReference type="Gene3D" id="3.30.70.270">
    <property type="match status" value="1"/>
</dbReference>
<evidence type="ECO:0000256" key="9">
    <source>
        <dbReference type="ARBA" id="ARBA00022989"/>
    </source>
</evidence>
<dbReference type="InterPro" id="IPR029787">
    <property type="entry name" value="Nucleotide_cyclase"/>
</dbReference>
<dbReference type="PANTHER" id="PTHR46663:SF4">
    <property type="entry name" value="DIGUANYLATE CYCLASE DGCT-RELATED"/>
    <property type="match status" value="1"/>
</dbReference>
<comment type="caution">
    <text evidence="14">The sequence shown here is derived from an EMBL/GenBank/DDBJ whole genome shotgun (WGS) entry which is preliminary data.</text>
</comment>
<feature type="domain" description="GGDEF" evidence="13">
    <location>
        <begin position="469"/>
        <end position="602"/>
    </location>
</feature>
<accession>A0ABQ0B5W5</accession>
<dbReference type="InterPro" id="IPR035965">
    <property type="entry name" value="PAS-like_dom_sf"/>
</dbReference>
<organism evidence="14 15">
    <name type="scientific">Blautia hominis</name>
    <dbReference type="NCBI Taxonomy" id="2025493"/>
    <lineage>
        <taxon>Bacteria</taxon>
        <taxon>Bacillati</taxon>
        <taxon>Bacillota</taxon>
        <taxon>Clostridia</taxon>
        <taxon>Lachnospirales</taxon>
        <taxon>Lachnospiraceae</taxon>
        <taxon>Blautia</taxon>
    </lineage>
</organism>
<evidence type="ECO:0000256" key="12">
    <source>
        <dbReference type="SAM" id="Phobius"/>
    </source>
</evidence>
<evidence type="ECO:0000256" key="8">
    <source>
        <dbReference type="ARBA" id="ARBA00022840"/>
    </source>
</evidence>
<dbReference type="Pfam" id="PF00990">
    <property type="entry name" value="GGDEF"/>
    <property type="match status" value="1"/>
</dbReference>
<dbReference type="EMBL" id="BAABYW010000001">
    <property type="protein sequence ID" value="GAA6406851.1"/>
    <property type="molecule type" value="Genomic_DNA"/>
</dbReference>
<dbReference type="SUPFAM" id="SSF103190">
    <property type="entry name" value="Sensory domain-like"/>
    <property type="match status" value="1"/>
</dbReference>
<dbReference type="SMART" id="SM00267">
    <property type="entry name" value="GGDEF"/>
    <property type="match status" value="1"/>
</dbReference>
<dbReference type="Gene3D" id="3.30.450.20">
    <property type="entry name" value="PAS domain"/>
    <property type="match status" value="2"/>
</dbReference>
<keyword evidence="11 12" id="KW-0472">Membrane</keyword>
<evidence type="ECO:0000256" key="3">
    <source>
        <dbReference type="ARBA" id="ARBA00022553"/>
    </source>
</evidence>
<dbReference type="CDD" id="cd01949">
    <property type="entry name" value="GGDEF"/>
    <property type="match status" value="1"/>
</dbReference>
<evidence type="ECO:0000256" key="7">
    <source>
        <dbReference type="ARBA" id="ARBA00022777"/>
    </source>
</evidence>
<evidence type="ECO:0000256" key="10">
    <source>
        <dbReference type="ARBA" id="ARBA00023012"/>
    </source>
</evidence>
<dbReference type="CDD" id="cd12912">
    <property type="entry name" value="PDC2_MCP_like"/>
    <property type="match status" value="1"/>
</dbReference>
<protein>
    <recommendedName>
        <fullName evidence="13">GGDEF domain-containing protein</fullName>
    </recommendedName>
</protein>
<dbReference type="RefSeq" id="WP_390403802.1">
    <property type="nucleotide sequence ID" value="NZ_BAABYW010000001.1"/>
</dbReference>
<dbReference type="Proteomes" id="UP001600943">
    <property type="component" value="Unassembled WGS sequence"/>
</dbReference>
<evidence type="ECO:0000313" key="14">
    <source>
        <dbReference type="EMBL" id="GAA6406851.1"/>
    </source>
</evidence>
<keyword evidence="10" id="KW-0902">Two-component regulatory system</keyword>
<dbReference type="InterPro" id="IPR043128">
    <property type="entry name" value="Rev_trsase/Diguanyl_cyclase"/>
</dbReference>
<keyword evidence="15" id="KW-1185">Reference proteome</keyword>
<evidence type="ECO:0000256" key="1">
    <source>
        <dbReference type="ARBA" id="ARBA00004651"/>
    </source>
</evidence>
<sequence length="602" mass="68923">MQKKKRWITVGILTLAIGFIIGASFFYAAYIYDILENETNAYAQELAQQSIKLINERINNDYLYLEGIADSIGGQKTSVHSERVLDILEQKSNITRFTKLAVVDLDGNMYYNGMEQQRNVKDRDYFKKAMQGESSVESLVGTDSSRRMMIISVPIYREGEIKGIVLGQYTMDQLEYLMSIQYFNGEGYNYITDSSGEILVRSEQGDAKENVLEDLEKVVSKEFTRQNLQDLAEHMKKKDNGYIRYQKKGEEYILEYTAVGINDWYLLLVIPCNVVDAKTRDVIDGTALYCVSVLLVLGLMVFVMLNSRRMTHKKIKQAYENIRSIYRTVPSAIVRFRLDENLSILDSNDGFYQFMECSSDEYQEKYGSFLWPVLESGDREWFQNLKEGLVSREFLIRCGKKQSKWAYGNFDVQRQEGHLVVQCAFIDISRQKQQLSEAVKSASRDSLTGLKNKRALEQEMDLVIEESGNAGAFLILDLDNFKNVNDTCGHPQGDRVLQLFAACMKNTFRGDDFTGRMGGDEFVVFMRNVNERQKISRKAEQLMENFQSSLPKEFKGCSLSVSIGIAVAPDDGTTFPVLYQKSDKALYEAKKRGKDQVCFYEG</sequence>
<dbReference type="Pfam" id="PF02743">
    <property type="entry name" value="dCache_1"/>
    <property type="match status" value="1"/>
</dbReference>
<dbReference type="NCBIfam" id="TIGR00254">
    <property type="entry name" value="GGDEF"/>
    <property type="match status" value="1"/>
</dbReference>
<dbReference type="InterPro" id="IPR000160">
    <property type="entry name" value="GGDEF_dom"/>
</dbReference>
<keyword evidence="6" id="KW-0547">Nucleotide-binding</keyword>
<keyword evidence="3" id="KW-0597">Phosphoprotein</keyword>
<feature type="transmembrane region" description="Helical" evidence="12">
    <location>
        <begin position="286"/>
        <end position="305"/>
    </location>
</feature>
<keyword evidence="2" id="KW-1003">Cell membrane</keyword>
<evidence type="ECO:0000313" key="15">
    <source>
        <dbReference type="Proteomes" id="UP001600943"/>
    </source>
</evidence>
<evidence type="ECO:0000256" key="5">
    <source>
        <dbReference type="ARBA" id="ARBA00022692"/>
    </source>
</evidence>
<comment type="subcellular location">
    <subcellularLocation>
        <location evidence="1">Cell membrane</location>
        <topology evidence="1">Multi-pass membrane protein</topology>
    </subcellularLocation>
</comment>
<dbReference type="CDD" id="cd12914">
    <property type="entry name" value="PDC1_DGC_like"/>
    <property type="match status" value="1"/>
</dbReference>
<dbReference type="SUPFAM" id="SSF55073">
    <property type="entry name" value="Nucleotide cyclase"/>
    <property type="match status" value="1"/>
</dbReference>
<dbReference type="PROSITE" id="PS50887">
    <property type="entry name" value="GGDEF"/>
    <property type="match status" value="1"/>
</dbReference>